<comment type="caution">
    <text evidence="1">The sequence shown here is derived from an EMBL/GenBank/DDBJ whole genome shotgun (WGS) entry which is preliminary data.</text>
</comment>
<dbReference type="AlphaFoldDB" id="A0A371PPM4"/>
<keyword evidence="2" id="KW-1185">Reference proteome</keyword>
<gene>
    <name evidence="1" type="ORF">DY245_43305</name>
</gene>
<reference evidence="1 2" key="1">
    <citation type="submission" date="2018-08" db="EMBL/GenBank/DDBJ databases">
        <title>Streptomyces NEAU-D10 sp. nov., a novel Actinomycete isolated from soil.</title>
        <authorList>
            <person name="Jin L."/>
        </authorList>
    </citation>
    <scope>NUCLEOTIDE SEQUENCE [LARGE SCALE GENOMIC DNA]</scope>
    <source>
        <strain evidence="1 2">NEAU-D10</strain>
    </source>
</reference>
<protein>
    <submittedName>
        <fullName evidence="1">Uncharacterized protein</fullName>
    </submittedName>
</protein>
<dbReference type="OrthoDB" id="4168098at2"/>
<proteinExistence type="predicted"/>
<evidence type="ECO:0000313" key="1">
    <source>
        <dbReference type="EMBL" id="REK84478.1"/>
    </source>
</evidence>
<sequence length="199" mass="20969">MGAWFERMAAIPSIAFAGSPGVVREALPGAGVRPDESYGSPMWPTAEGSTSATPASRHVPFDARGPELVARVWEALELPGSAMDYHFVLQGAVDRLWSTRRGAPEALALLEVFALLDLELMEAAPQAVSFDDAADAPATFVRVTSVPRLIGLLEREGAFTEALELARRLARFGQGEDVAARLSEKAGPLVAEAAGSGPA</sequence>
<dbReference type="Proteomes" id="UP000262477">
    <property type="component" value="Unassembled WGS sequence"/>
</dbReference>
<evidence type="ECO:0000313" key="2">
    <source>
        <dbReference type="Proteomes" id="UP000262477"/>
    </source>
</evidence>
<dbReference type="EMBL" id="QUAC01000484">
    <property type="protein sequence ID" value="REK84478.1"/>
    <property type="molecule type" value="Genomic_DNA"/>
</dbReference>
<accession>A0A371PPM4</accession>
<organism evidence="1 2">
    <name type="scientific">Streptomyces inhibens</name>
    <dbReference type="NCBI Taxonomy" id="2293571"/>
    <lineage>
        <taxon>Bacteria</taxon>
        <taxon>Bacillati</taxon>
        <taxon>Actinomycetota</taxon>
        <taxon>Actinomycetes</taxon>
        <taxon>Kitasatosporales</taxon>
        <taxon>Streptomycetaceae</taxon>
        <taxon>Streptomyces</taxon>
    </lineage>
</organism>
<name>A0A371PPM4_STRIH</name>